<organism evidence="1">
    <name type="scientific">marine metagenome</name>
    <dbReference type="NCBI Taxonomy" id="408172"/>
    <lineage>
        <taxon>unclassified sequences</taxon>
        <taxon>metagenomes</taxon>
        <taxon>ecological metagenomes</taxon>
    </lineage>
</organism>
<dbReference type="InterPro" id="IPR029063">
    <property type="entry name" value="SAM-dependent_MTases_sf"/>
</dbReference>
<dbReference type="SUPFAM" id="SSF53335">
    <property type="entry name" value="S-adenosyl-L-methionine-dependent methyltransferases"/>
    <property type="match status" value="1"/>
</dbReference>
<sequence>MFRLKIFLFQFKIIRIFFYWLFNYKLKFKDFSELSKDSLFIDIGANIGNVTQYVDDKFKCNIICYEPNMACFNFLKKRFKKKNNIKIYNYAISNETDNLKLFLHRRAKKKEDLQYSEAGSLFDKKDNISHDNFVTVKTLDIKDLLNNFK</sequence>
<dbReference type="InterPro" id="IPR006342">
    <property type="entry name" value="FkbM_mtfrase"/>
</dbReference>
<protein>
    <recommendedName>
        <fullName evidence="2">Methyltransferase FkbM domain-containing protein</fullName>
    </recommendedName>
</protein>
<dbReference type="EMBL" id="UINC01190259">
    <property type="protein sequence ID" value="SVE04329.1"/>
    <property type="molecule type" value="Genomic_DNA"/>
</dbReference>
<name>A0A383A9U2_9ZZZZ</name>
<gene>
    <name evidence="1" type="ORF">METZ01_LOCUS457183</name>
</gene>
<accession>A0A383A9U2</accession>
<reference evidence="1" key="1">
    <citation type="submission" date="2018-05" db="EMBL/GenBank/DDBJ databases">
        <authorList>
            <person name="Lanie J.A."/>
            <person name="Ng W.-L."/>
            <person name="Kazmierczak K.M."/>
            <person name="Andrzejewski T.M."/>
            <person name="Davidsen T.M."/>
            <person name="Wayne K.J."/>
            <person name="Tettelin H."/>
            <person name="Glass J.I."/>
            <person name="Rusch D."/>
            <person name="Podicherti R."/>
            <person name="Tsui H.-C.T."/>
            <person name="Winkler M.E."/>
        </authorList>
    </citation>
    <scope>NUCLEOTIDE SEQUENCE</scope>
</reference>
<proteinExistence type="predicted"/>
<evidence type="ECO:0008006" key="2">
    <source>
        <dbReference type="Google" id="ProtNLM"/>
    </source>
</evidence>
<dbReference type="AlphaFoldDB" id="A0A383A9U2"/>
<evidence type="ECO:0000313" key="1">
    <source>
        <dbReference type="EMBL" id="SVE04329.1"/>
    </source>
</evidence>
<dbReference type="NCBIfam" id="TIGR01444">
    <property type="entry name" value="fkbM_fam"/>
    <property type="match status" value="1"/>
</dbReference>
<feature type="non-terminal residue" evidence="1">
    <location>
        <position position="149"/>
    </location>
</feature>
<dbReference type="Gene3D" id="3.40.50.150">
    <property type="entry name" value="Vaccinia Virus protein VP39"/>
    <property type="match status" value="1"/>
</dbReference>